<gene>
    <name evidence="1" type="ORF">JRQ81_018208</name>
</gene>
<organism evidence="1 2">
    <name type="scientific">Phrynocephalus forsythii</name>
    <dbReference type="NCBI Taxonomy" id="171643"/>
    <lineage>
        <taxon>Eukaryota</taxon>
        <taxon>Metazoa</taxon>
        <taxon>Chordata</taxon>
        <taxon>Craniata</taxon>
        <taxon>Vertebrata</taxon>
        <taxon>Euteleostomi</taxon>
        <taxon>Lepidosauria</taxon>
        <taxon>Squamata</taxon>
        <taxon>Bifurcata</taxon>
        <taxon>Unidentata</taxon>
        <taxon>Episquamata</taxon>
        <taxon>Toxicofera</taxon>
        <taxon>Iguania</taxon>
        <taxon>Acrodonta</taxon>
        <taxon>Agamidae</taxon>
        <taxon>Agaminae</taxon>
        <taxon>Phrynocephalus</taxon>
    </lineage>
</organism>
<reference evidence="1" key="1">
    <citation type="journal article" date="2023" name="DNA Res.">
        <title>Chromosome-level genome assembly of Phrynocephalus forsythii using third-generation DNA sequencing and Hi-C analysis.</title>
        <authorList>
            <person name="Qi Y."/>
            <person name="Zhao W."/>
            <person name="Zhao Y."/>
            <person name="Niu C."/>
            <person name="Cao S."/>
            <person name="Zhang Y."/>
        </authorList>
    </citation>
    <scope>NUCLEOTIDE SEQUENCE</scope>
    <source>
        <tissue evidence="1">Muscle</tissue>
    </source>
</reference>
<comment type="caution">
    <text evidence="1">The sequence shown here is derived from an EMBL/GenBank/DDBJ whole genome shotgun (WGS) entry which is preliminary data.</text>
</comment>
<accession>A0A9Q0XSD5</accession>
<name>A0A9Q0XSD5_9SAUR</name>
<keyword evidence="2" id="KW-1185">Reference proteome</keyword>
<protein>
    <submittedName>
        <fullName evidence="1">Uncharacterized protein</fullName>
    </submittedName>
</protein>
<dbReference type="AlphaFoldDB" id="A0A9Q0XSD5"/>
<proteinExistence type="predicted"/>
<evidence type="ECO:0000313" key="2">
    <source>
        <dbReference type="Proteomes" id="UP001142489"/>
    </source>
</evidence>
<dbReference type="Proteomes" id="UP001142489">
    <property type="component" value="Unassembled WGS sequence"/>
</dbReference>
<evidence type="ECO:0000313" key="1">
    <source>
        <dbReference type="EMBL" id="KAJ7325188.1"/>
    </source>
</evidence>
<sequence length="111" mass="12490">MKSVSLWRERVTHWGRTPESMASCGGTLLGCGNGGPTGFFDRGTHLAKQPRREPVTMSVDCPEQSCQGKRYCPRGLHCENEQDCRLSESPQSQLPKDVKCQHFRLQRDVAK</sequence>
<dbReference type="EMBL" id="JAPFRF010000008">
    <property type="protein sequence ID" value="KAJ7325188.1"/>
    <property type="molecule type" value="Genomic_DNA"/>
</dbReference>
<dbReference type="PROSITE" id="PS51257">
    <property type="entry name" value="PROKAR_LIPOPROTEIN"/>
    <property type="match status" value="1"/>
</dbReference>